<gene>
    <name evidence="1" type="ORF">COU49_02250</name>
</gene>
<dbReference type="Proteomes" id="UP000230094">
    <property type="component" value="Unassembled WGS sequence"/>
</dbReference>
<dbReference type="EMBL" id="PFCQ01000013">
    <property type="protein sequence ID" value="PIR68153.1"/>
    <property type="molecule type" value="Genomic_DNA"/>
</dbReference>
<proteinExistence type="predicted"/>
<sequence length="104" mass="11531">MLGMKSPPVLIFKIKVKILGNITITREQSIIDVLRLSTPDALLVAKKAIVPNAIVATTAFSFGYIDIKAIGPINRLRNNQIIGNKPMDIKKYIIRSFSIVLRKA</sequence>
<accession>A0A2H0TAY5</accession>
<reference evidence="2" key="1">
    <citation type="submission" date="2017-09" db="EMBL/GenBank/DDBJ databases">
        <title>Depth-based differentiation of microbial function through sediment-hosted aquifers and enrichment of novel symbionts in the deep terrestrial subsurface.</title>
        <authorList>
            <person name="Probst A.J."/>
            <person name="Ladd B."/>
            <person name="Jarett J.K."/>
            <person name="Geller-Mcgrath D.E."/>
            <person name="Sieber C.M.K."/>
            <person name="Emerson J.B."/>
            <person name="Anantharaman K."/>
            <person name="Thomas B.C."/>
            <person name="Malmstrom R."/>
            <person name="Stieglmeier M."/>
            <person name="Klingl A."/>
            <person name="Woyke T."/>
            <person name="Ryan C.M."/>
            <person name="Banfield J.F."/>
        </authorList>
    </citation>
    <scope>NUCLEOTIDE SEQUENCE [LARGE SCALE GENOMIC DNA]</scope>
</reference>
<dbReference type="AlphaFoldDB" id="A0A2H0TAY5"/>
<evidence type="ECO:0000313" key="1">
    <source>
        <dbReference type="EMBL" id="PIR68153.1"/>
    </source>
</evidence>
<evidence type="ECO:0000313" key="2">
    <source>
        <dbReference type="Proteomes" id="UP000230094"/>
    </source>
</evidence>
<organism evidence="1 2">
    <name type="scientific">Candidatus Nomurabacteria bacterium CG10_big_fil_rev_8_21_14_0_10_35_16</name>
    <dbReference type="NCBI Taxonomy" id="1974731"/>
    <lineage>
        <taxon>Bacteria</taxon>
        <taxon>Candidatus Nomuraibacteriota</taxon>
    </lineage>
</organism>
<protein>
    <submittedName>
        <fullName evidence="1">Uncharacterized protein</fullName>
    </submittedName>
</protein>
<name>A0A2H0TAY5_9BACT</name>
<comment type="caution">
    <text evidence="1">The sequence shown here is derived from an EMBL/GenBank/DDBJ whole genome shotgun (WGS) entry which is preliminary data.</text>
</comment>